<proteinExistence type="predicted"/>
<evidence type="ECO:0000313" key="1">
    <source>
        <dbReference type="EMBL" id="BBM39005.1"/>
    </source>
</evidence>
<dbReference type="Proteomes" id="UP000321892">
    <property type="component" value="Chromosome"/>
</dbReference>
<dbReference type="KEGG" id="lhf:JCM16775_1716"/>
<reference evidence="1 2" key="1">
    <citation type="submission" date="2019-07" db="EMBL/GenBank/DDBJ databases">
        <title>Complete Genome Sequence of Leptotrichia hofstadii Strain JCM16775.</title>
        <authorList>
            <person name="Watanabe S."/>
            <person name="Cui L."/>
        </authorList>
    </citation>
    <scope>NUCLEOTIDE SEQUENCE [LARGE SCALE GENOMIC DNA]</scope>
    <source>
        <strain evidence="1 2">JCM16775</strain>
    </source>
</reference>
<dbReference type="AlphaFoldDB" id="A0A510JL41"/>
<keyword evidence="2" id="KW-1185">Reference proteome</keyword>
<sequence>MNYKKIILIVFLSIFLFSCDDTFKEIGRKLSIKKVKNEEMEKYNGYIEIHNNLTNIENEISKYIDAAGEGKEINVQEMGTLESVPVIKIDNAVIQKLEKNINSKFKMEKLDNSSKKLLPILKELKTATDSMTNYYGKKEHLADGFAKGRQLHTNFLKIYKRYKESSDAFKTEVANKSMERMQKILETYKNEGSLIKYNLTILINSCEDFVDKMDNQKLSMTTFIKGDLGKLKKAQQNILVASANFQKAIANDKQLKKENYTKEKLEIFNKQLAEFEKSVTIFIKEIEKSKSMSKSEIEKKVYTEDMTGTPNDVIKKYNKLVNDYNNLMN</sequence>
<name>A0A510JL41_9FUSO</name>
<protein>
    <recommendedName>
        <fullName evidence="3">Lipoprotein</fullName>
    </recommendedName>
</protein>
<dbReference type="RefSeq" id="WP_026745958.1">
    <property type="nucleotide sequence ID" value="NZ_AP019823.1"/>
</dbReference>
<dbReference type="Pfam" id="PF12889">
    <property type="entry name" value="DUF3829"/>
    <property type="match status" value="1"/>
</dbReference>
<dbReference type="InterPro" id="IPR024291">
    <property type="entry name" value="DUF3829"/>
</dbReference>
<evidence type="ECO:0000313" key="2">
    <source>
        <dbReference type="Proteomes" id="UP000321892"/>
    </source>
</evidence>
<dbReference type="EMBL" id="AP019823">
    <property type="protein sequence ID" value="BBM39005.1"/>
    <property type="molecule type" value="Genomic_DNA"/>
</dbReference>
<accession>A0A510JL41</accession>
<dbReference type="PROSITE" id="PS51257">
    <property type="entry name" value="PROKAR_LIPOPROTEIN"/>
    <property type="match status" value="1"/>
</dbReference>
<organism evidence="1 2">
    <name type="scientific">Leptotrichia hofstadii</name>
    <dbReference type="NCBI Taxonomy" id="157688"/>
    <lineage>
        <taxon>Bacteria</taxon>
        <taxon>Fusobacteriati</taxon>
        <taxon>Fusobacteriota</taxon>
        <taxon>Fusobacteriia</taxon>
        <taxon>Fusobacteriales</taxon>
        <taxon>Leptotrichiaceae</taxon>
        <taxon>Leptotrichia</taxon>
    </lineage>
</organism>
<gene>
    <name evidence="1" type="ORF">JCM16775_1716</name>
</gene>
<evidence type="ECO:0008006" key="3">
    <source>
        <dbReference type="Google" id="ProtNLM"/>
    </source>
</evidence>
<dbReference type="OrthoDB" id="82033at2"/>